<proteinExistence type="predicted"/>
<feature type="compositionally biased region" description="Basic and acidic residues" evidence="1">
    <location>
        <begin position="95"/>
        <end position="107"/>
    </location>
</feature>
<dbReference type="RefSeq" id="WP_262601346.1">
    <property type="nucleotide sequence ID" value="NZ_CP103300.1"/>
</dbReference>
<accession>A0ABY6H385</accession>
<evidence type="ECO:0000256" key="1">
    <source>
        <dbReference type="SAM" id="MobiDB-lite"/>
    </source>
</evidence>
<keyword evidence="3" id="KW-1185">Reference proteome</keyword>
<gene>
    <name evidence="2" type="ORF">NX720_12035</name>
</gene>
<dbReference type="EMBL" id="CP103300">
    <property type="protein sequence ID" value="UYM18589.1"/>
    <property type="molecule type" value="Genomic_DNA"/>
</dbReference>
<feature type="region of interest" description="Disordered" evidence="1">
    <location>
        <begin position="95"/>
        <end position="126"/>
    </location>
</feature>
<protein>
    <submittedName>
        <fullName evidence="2">Uncharacterized protein</fullName>
    </submittedName>
</protein>
<organism evidence="2 3">
    <name type="scientific">Endozoicomonas euniceicola</name>
    <dbReference type="NCBI Taxonomy" id="1234143"/>
    <lineage>
        <taxon>Bacteria</taxon>
        <taxon>Pseudomonadati</taxon>
        <taxon>Pseudomonadota</taxon>
        <taxon>Gammaproteobacteria</taxon>
        <taxon>Oceanospirillales</taxon>
        <taxon>Endozoicomonadaceae</taxon>
        <taxon>Endozoicomonas</taxon>
    </lineage>
</organism>
<dbReference type="Proteomes" id="UP001163255">
    <property type="component" value="Chromosome"/>
</dbReference>
<name>A0ABY6H385_9GAMM</name>
<evidence type="ECO:0000313" key="2">
    <source>
        <dbReference type="EMBL" id="UYM18589.1"/>
    </source>
</evidence>
<evidence type="ECO:0000313" key="3">
    <source>
        <dbReference type="Proteomes" id="UP001163255"/>
    </source>
</evidence>
<reference evidence="2" key="1">
    <citation type="submission" date="2022-10" db="EMBL/GenBank/DDBJ databases">
        <title>Completed Genome Sequence of two octocoral isolated bacterium, Endozoicomonas euniceicola EF212T and Endozoicomonas gorgoniicola PS125T.</title>
        <authorList>
            <person name="Chiou Y.-J."/>
            <person name="Chen Y.-H."/>
        </authorList>
    </citation>
    <scope>NUCLEOTIDE SEQUENCE</scope>
    <source>
        <strain evidence="2">EF212</strain>
    </source>
</reference>
<sequence>MKELDKNKNNKVDLITAKQFESQINKAKESLNSLLTSNTAPRKISNFEKLKKLNKEVQALFKAGYTKEQISEQLQKANIYISPRTLMQYMRDIKSGKKDTTKAKQKQDTVSSNVPENPITKSLSTSKKISEKYKVNRIKMVDDDFTPDFDEEDL</sequence>